<organism evidence="3 4">
    <name type="scientific">Aureobasidium pullulans</name>
    <name type="common">Black yeast</name>
    <name type="synonym">Pullularia pullulans</name>
    <dbReference type="NCBI Taxonomy" id="5580"/>
    <lineage>
        <taxon>Eukaryota</taxon>
        <taxon>Fungi</taxon>
        <taxon>Dikarya</taxon>
        <taxon>Ascomycota</taxon>
        <taxon>Pezizomycotina</taxon>
        <taxon>Dothideomycetes</taxon>
        <taxon>Dothideomycetidae</taxon>
        <taxon>Dothideales</taxon>
        <taxon>Saccotheciaceae</taxon>
        <taxon>Aureobasidium</taxon>
    </lineage>
</organism>
<feature type="compositionally biased region" description="Acidic residues" evidence="1">
    <location>
        <begin position="101"/>
        <end position="134"/>
    </location>
</feature>
<dbReference type="EMBL" id="QZBM01000409">
    <property type="protein sequence ID" value="THZ14622.1"/>
    <property type="molecule type" value="Genomic_DNA"/>
</dbReference>
<accession>A0A4S9STM7</accession>
<evidence type="ECO:0000313" key="4">
    <source>
        <dbReference type="Proteomes" id="UP000308005"/>
    </source>
</evidence>
<dbReference type="InterPro" id="IPR001810">
    <property type="entry name" value="F-box_dom"/>
</dbReference>
<sequence length="524" mass="59139">MATSITARFILPTLPPELLGRVFDFVDDKDLISLRLVCRDICAAANRPFAICFFANSQHVATKHSIQALVNITAHGVFSPYIKTVTICSARIATHVLDERDSTEDTDEEDIEPHEEPGEEADGEADDNDDESDDVGETLVDTSFVRSGQFDRLLKIAFSNIRESSRYVAIGVSKDYRSRGSFSNTLLSPKRRPYGWRTMIDASNIIYRTVDTLNIILAAASDSGCQINGLSVVYYMPSLNDDGYEMKKVLERFFQTCTSPLDIYFDWKDLPVIEYVCREKSVSLFGHFVSSRGNNDAQSPVDAVVRWILKQPMWDFYADSFEFSDLSFSDIYFVDSLEDVMLARIELQSSPFGKESYSNLFERLAAMPNLRLCGFYKFKYHILRQHAGYSIELRSGTYPAKRDNLYLLFPNNQIRLNVSGENVSQQLLNLAAYTSAAERKKIQAIEVDGEVKDPWVSALDISHEPRKFADDDLGLYSGSDDDGLCDRSDEEESEEEEDAPEDSEDSEDSQSSEDEVDLSESDIA</sequence>
<dbReference type="AlphaFoldDB" id="A0A4S9STM7"/>
<comment type="caution">
    <text evidence="3">The sequence shown here is derived from an EMBL/GenBank/DDBJ whole genome shotgun (WGS) entry which is preliminary data.</text>
</comment>
<dbReference type="PROSITE" id="PS50181">
    <property type="entry name" value="FBOX"/>
    <property type="match status" value="1"/>
</dbReference>
<dbReference type="SUPFAM" id="SSF81383">
    <property type="entry name" value="F-box domain"/>
    <property type="match status" value="1"/>
</dbReference>
<evidence type="ECO:0000259" key="2">
    <source>
        <dbReference type="PROSITE" id="PS50181"/>
    </source>
</evidence>
<feature type="compositionally biased region" description="Acidic residues" evidence="1">
    <location>
        <begin position="479"/>
        <end position="524"/>
    </location>
</feature>
<dbReference type="InterPro" id="IPR036047">
    <property type="entry name" value="F-box-like_dom_sf"/>
</dbReference>
<protein>
    <recommendedName>
        <fullName evidence="2">F-box domain-containing protein</fullName>
    </recommendedName>
</protein>
<dbReference type="Pfam" id="PF12937">
    <property type="entry name" value="F-box-like"/>
    <property type="match status" value="1"/>
</dbReference>
<name>A0A4S9STM7_AURPU</name>
<feature type="domain" description="F-box" evidence="2">
    <location>
        <begin position="8"/>
        <end position="39"/>
    </location>
</feature>
<feature type="region of interest" description="Disordered" evidence="1">
    <location>
        <begin position="470"/>
        <end position="524"/>
    </location>
</feature>
<evidence type="ECO:0000313" key="3">
    <source>
        <dbReference type="EMBL" id="THZ14622.1"/>
    </source>
</evidence>
<gene>
    <name evidence="3" type="ORF">D6C91_07210</name>
</gene>
<evidence type="ECO:0000256" key="1">
    <source>
        <dbReference type="SAM" id="MobiDB-lite"/>
    </source>
</evidence>
<reference evidence="3 4" key="1">
    <citation type="submission" date="2018-10" db="EMBL/GenBank/DDBJ databases">
        <title>Fifty Aureobasidium pullulans genomes reveal a recombining polyextremotolerant generalist.</title>
        <authorList>
            <person name="Gostincar C."/>
            <person name="Turk M."/>
            <person name="Zajc J."/>
            <person name="Gunde-Cimerman N."/>
        </authorList>
    </citation>
    <scope>NUCLEOTIDE SEQUENCE [LARGE SCALE GENOMIC DNA]</scope>
    <source>
        <strain evidence="3 4">EXF-3863</strain>
    </source>
</reference>
<dbReference type="Proteomes" id="UP000308005">
    <property type="component" value="Unassembled WGS sequence"/>
</dbReference>
<dbReference type="SMART" id="SM00256">
    <property type="entry name" value="FBOX"/>
    <property type="match status" value="1"/>
</dbReference>
<feature type="region of interest" description="Disordered" evidence="1">
    <location>
        <begin position="98"/>
        <end position="134"/>
    </location>
</feature>
<proteinExistence type="predicted"/>